<reference evidence="2" key="1">
    <citation type="submission" date="2016-10" db="EMBL/GenBank/DDBJ databases">
        <authorList>
            <person name="Varghese N."/>
            <person name="Submissions S."/>
        </authorList>
    </citation>
    <scope>NUCLEOTIDE SEQUENCE [LARGE SCALE GENOMIC DNA]</scope>
    <source>
        <strain evidence="2">ATCC 29999</strain>
    </source>
</reference>
<dbReference type="GO" id="GO:0005506">
    <property type="term" value="F:iron ion binding"/>
    <property type="evidence" value="ECO:0007669"/>
    <property type="project" value="UniProtKB-ARBA"/>
</dbReference>
<organism evidence="1 2">
    <name type="scientific">Photorhabdus luminescens</name>
    <name type="common">Xenorhabdus luminescens</name>
    <dbReference type="NCBI Taxonomy" id="29488"/>
    <lineage>
        <taxon>Bacteria</taxon>
        <taxon>Pseudomonadati</taxon>
        <taxon>Pseudomonadota</taxon>
        <taxon>Gammaproteobacteria</taxon>
        <taxon>Enterobacterales</taxon>
        <taxon>Morganellaceae</taxon>
        <taxon>Photorhabdus</taxon>
    </lineage>
</organism>
<dbReference type="Pfam" id="PF05721">
    <property type="entry name" value="PhyH"/>
    <property type="match status" value="1"/>
</dbReference>
<keyword evidence="1" id="KW-0223">Dioxygenase</keyword>
<keyword evidence="2" id="KW-1185">Reference proteome</keyword>
<evidence type="ECO:0000313" key="1">
    <source>
        <dbReference type="EMBL" id="SCZ59929.1"/>
    </source>
</evidence>
<dbReference type="RefSeq" id="WP_049583964.1">
    <property type="nucleotide sequence ID" value="NZ_CAWQXX010000046.1"/>
</dbReference>
<dbReference type="PANTHER" id="PTHR20883">
    <property type="entry name" value="PHYTANOYL-COA DIOXYGENASE DOMAIN CONTAINING 1"/>
    <property type="match status" value="1"/>
</dbReference>
<dbReference type="Proteomes" id="UP000183223">
    <property type="component" value="Unassembled WGS sequence"/>
</dbReference>
<name>A0A1G5QFE6_PHOLU</name>
<dbReference type="SUPFAM" id="SSF51197">
    <property type="entry name" value="Clavaminate synthase-like"/>
    <property type="match status" value="1"/>
</dbReference>
<dbReference type="AlphaFoldDB" id="A0A1G5QFE6"/>
<proteinExistence type="predicted"/>
<dbReference type="OrthoDB" id="9791262at2"/>
<dbReference type="InterPro" id="IPR008775">
    <property type="entry name" value="Phytyl_CoA_dOase-like"/>
</dbReference>
<dbReference type="PANTHER" id="PTHR20883:SF14">
    <property type="entry name" value="PHYTANOYL-COA DIOXYGENASE"/>
    <property type="match status" value="1"/>
</dbReference>
<dbReference type="Gene3D" id="2.60.120.620">
    <property type="entry name" value="q2cbj1_9rhob like domain"/>
    <property type="match status" value="1"/>
</dbReference>
<sequence>MLGNQCANIIDQYRNDGYVVIRNVLNPVTDLLPVIKEYGELANKLARQWLGQGIITSYDKNVPEENRILQLMKQTNGNCFQELDITLPVEAEIKKDSPVHLGEAIFNLLRNQTILDVVENIIGSEIYSVPVQHMRIKPPEAQITDKTQSHTLTLTGKTFWHQDLAVVTEDADSTDMLSVWLPLNEATEKNGCLVVIPGSHTKGLMHHCDTPVLQGIPDSLVGTNIHPIPAKPGDMVLLHPLIIHASLSNISTHGRWSLDLRYCPTGQPTGRRWFPGFIARSKSHPEKELSNYEIWVESWHFARQTLAEQPHPKFDRWDKNDRSPLCA</sequence>
<evidence type="ECO:0000313" key="2">
    <source>
        <dbReference type="Proteomes" id="UP000183223"/>
    </source>
</evidence>
<dbReference type="GO" id="GO:0016706">
    <property type="term" value="F:2-oxoglutarate-dependent dioxygenase activity"/>
    <property type="evidence" value="ECO:0007669"/>
    <property type="project" value="UniProtKB-ARBA"/>
</dbReference>
<gene>
    <name evidence="1" type="ORF">SAMN02982990_01508</name>
</gene>
<dbReference type="EMBL" id="FMWJ01000005">
    <property type="protein sequence ID" value="SCZ59929.1"/>
    <property type="molecule type" value="Genomic_DNA"/>
</dbReference>
<accession>A0A1G5QFE6</accession>
<dbReference type="GeneID" id="45656876"/>
<keyword evidence="1" id="KW-0560">Oxidoreductase</keyword>
<protein>
    <submittedName>
        <fullName evidence="1">Ectoine hydroxylase-related dioxygenase, phytanoyl-CoA dioxygenase (PhyH) family</fullName>
    </submittedName>
</protein>